<dbReference type="InterPro" id="IPR053939">
    <property type="entry name" value="UTP25_C"/>
</dbReference>
<reference evidence="7" key="1">
    <citation type="submission" date="2020-06" db="EMBL/GenBank/DDBJ databases">
        <authorList>
            <person name="Li T."/>
            <person name="Hu X."/>
            <person name="Zhang T."/>
            <person name="Song X."/>
            <person name="Zhang H."/>
            <person name="Dai N."/>
            <person name="Sheng W."/>
            <person name="Hou X."/>
            <person name="Wei L."/>
        </authorList>
    </citation>
    <scope>NUCLEOTIDE SEQUENCE</scope>
    <source>
        <strain evidence="7">3651</strain>
        <tissue evidence="7">Leaf</tissue>
    </source>
</reference>
<evidence type="ECO:0000256" key="3">
    <source>
        <dbReference type="ARBA" id="ARBA00023242"/>
    </source>
</evidence>
<dbReference type="Pfam" id="PF22916">
    <property type="entry name" value="UTP25_NTPase-like"/>
    <property type="match status" value="1"/>
</dbReference>
<keyword evidence="8" id="KW-1185">Reference proteome</keyword>
<accession>A0AAE2CSB5</accession>
<dbReference type="AlphaFoldDB" id="A0AAE2CSB5"/>
<dbReference type="GO" id="GO:0034511">
    <property type="term" value="F:U3 snoRNA binding"/>
    <property type="evidence" value="ECO:0007669"/>
    <property type="project" value="InterPro"/>
</dbReference>
<feature type="compositionally biased region" description="Acidic residues" evidence="4">
    <location>
        <begin position="46"/>
        <end position="72"/>
    </location>
</feature>
<dbReference type="GO" id="GO:0019843">
    <property type="term" value="F:rRNA binding"/>
    <property type="evidence" value="ECO:0007669"/>
    <property type="project" value="TreeGrafter"/>
</dbReference>
<feature type="region of interest" description="Disordered" evidence="4">
    <location>
        <begin position="1"/>
        <end position="194"/>
    </location>
</feature>
<dbReference type="Proteomes" id="UP001293254">
    <property type="component" value="Unassembled WGS sequence"/>
</dbReference>
<protein>
    <submittedName>
        <fullName evidence="7">Digestive organ expansion factor</fullName>
    </submittedName>
</protein>
<feature type="compositionally biased region" description="Acidic residues" evidence="4">
    <location>
        <begin position="157"/>
        <end position="188"/>
    </location>
</feature>
<dbReference type="GO" id="GO:0000462">
    <property type="term" value="P:maturation of SSU-rRNA from tricistronic rRNA transcript (SSU-rRNA, 5.8S rRNA, LSU-rRNA)"/>
    <property type="evidence" value="ECO:0007669"/>
    <property type="project" value="TreeGrafter"/>
</dbReference>
<comment type="similarity">
    <text evidence="2">Belongs to the UTP25 family.</text>
</comment>
<proteinExistence type="inferred from homology"/>
<organism evidence="7 8">
    <name type="scientific">Sesamum alatum</name>
    <dbReference type="NCBI Taxonomy" id="300844"/>
    <lineage>
        <taxon>Eukaryota</taxon>
        <taxon>Viridiplantae</taxon>
        <taxon>Streptophyta</taxon>
        <taxon>Embryophyta</taxon>
        <taxon>Tracheophyta</taxon>
        <taxon>Spermatophyta</taxon>
        <taxon>Magnoliopsida</taxon>
        <taxon>eudicotyledons</taxon>
        <taxon>Gunneridae</taxon>
        <taxon>Pentapetalae</taxon>
        <taxon>asterids</taxon>
        <taxon>lamiids</taxon>
        <taxon>Lamiales</taxon>
        <taxon>Pedaliaceae</taxon>
        <taxon>Sesamum</taxon>
    </lineage>
</organism>
<dbReference type="EMBL" id="JACGWO010000003">
    <property type="protein sequence ID" value="KAK4432707.1"/>
    <property type="molecule type" value="Genomic_DNA"/>
</dbReference>
<comment type="subcellular location">
    <subcellularLocation>
        <location evidence="1">Nucleus</location>
        <location evidence="1">Nucleolus</location>
    </subcellularLocation>
</comment>
<dbReference type="PANTHER" id="PTHR12933:SF0">
    <property type="entry name" value="U3 SMALL NUCLEOLAR RNA-ASSOCIATED PROTEIN 25 HOMOLOG"/>
    <property type="match status" value="1"/>
</dbReference>
<feature type="compositionally biased region" description="Basic residues" evidence="4">
    <location>
        <begin position="1"/>
        <end position="10"/>
    </location>
</feature>
<dbReference type="PANTHER" id="PTHR12933">
    <property type="entry name" value="ORF PROTEIN-RELATED"/>
    <property type="match status" value="1"/>
</dbReference>
<keyword evidence="3" id="KW-0539">Nucleus</keyword>
<evidence type="ECO:0000256" key="2">
    <source>
        <dbReference type="ARBA" id="ARBA00009223"/>
    </source>
</evidence>
<dbReference type="Pfam" id="PF06862">
    <property type="entry name" value="Utp25_C"/>
    <property type="match status" value="1"/>
</dbReference>
<dbReference type="InterPro" id="IPR053940">
    <property type="entry name" value="UTP25_NTPase-like"/>
</dbReference>
<evidence type="ECO:0000256" key="1">
    <source>
        <dbReference type="ARBA" id="ARBA00004604"/>
    </source>
</evidence>
<evidence type="ECO:0000313" key="8">
    <source>
        <dbReference type="Proteomes" id="UP001293254"/>
    </source>
</evidence>
<dbReference type="InterPro" id="IPR010678">
    <property type="entry name" value="UTP25"/>
</dbReference>
<name>A0AAE2CSB5_9LAMI</name>
<reference evidence="7" key="2">
    <citation type="journal article" date="2024" name="Plant">
        <title>Genomic evolution and insights into agronomic trait innovations of Sesamum species.</title>
        <authorList>
            <person name="Miao H."/>
            <person name="Wang L."/>
            <person name="Qu L."/>
            <person name="Liu H."/>
            <person name="Sun Y."/>
            <person name="Le M."/>
            <person name="Wang Q."/>
            <person name="Wei S."/>
            <person name="Zheng Y."/>
            <person name="Lin W."/>
            <person name="Duan Y."/>
            <person name="Cao H."/>
            <person name="Xiong S."/>
            <person name="Wang X."/>
            <person name="Wei L."/>
            <person name="Li C."/>
            <person name="Ma Q."/>
            <person name="Ju M."/>
            <person name="Zhao R."/>
            <person name="Li G."/>
            <person name="Mu C."/>
            <person name="Tian Q."/>
            <person name="Mei H."/>
            <person name="Zhang T."/>
            <person name="Gao T."/>
            <person name="Zhang H."/>
        </authorList>
    </citation>
    <scope>NUCLEOTIDE SEQUENCE</scope>
    <source>
        <strain evidence="7">3651</strain>
    </source>
</reference>
<evidence type="ECO:0000313" key="7">
    <source>
        <dbReference type="EMBL" id="KAK4432707.1"/>
    </source>
</evidence>
<comment type="caution">
    <text evidence="7">The sequence shown here is derived from an EMBL/GenBank/DDBJ whole genome shotgun (WGS) entry which is preliminary data.</text>
</comment>
<feature type="domain" description="UTP25 C-terminal" evidence="5">
    <location>
        <begin position="593"/>
        <end position="770"/>
    </location>
</feature>
<feature type="compositionally biased region" description="Acidic residues" evidence="4">
    <location>
        <begin position="112"/>
        <end position="135"/>
    </location>
</feature>
<evidence type="ECO:0000259" key="6">
    <source>
        <dbReference type="Pfam" id="PF22916"/>
    </source>
</evidence>
<sequence length="771" mass="89183">MRTLKRQSSRRPKEGLVRAKSRKIGRGGFSRPSKARRSVEKKPVEYEEDSPAEIDDSEELSEEQMDGDSEVEEAGKVSYREPTMYDDLLKKLGSRNVSVANALRRRQREEQGESDTDEDEDSDAESLSESEEKDDGNDSKSSRSYTVGNGKKTGVEQSEDVGSDDDDDDDEEEEEEEEEELSDTDEESDSRVNSQPSVIISTFHNHLSYKLASEEVDNIMKRKWKYTWKMPALNMSNCSWRGTGACFLKDSDMDSSYGLKPRLYKHWLESYEASARSEFHQSKQRSFFSICNSYYDIMHHNKKPFYLKGTEEDSSIMDAYLMHSLNHIFRSRDLMGKNEKKLAKDQEILEGKSVEGDPYLDRGFTRPKVLILLPLAGIARRVVKRLIQLTPSKHKANVENLERFYEEFGSGRTESRDEDDASEISQSKKSAKPPDFQALLGRDNDNDHFMIGVKFTNKGIKLYGDFYTSDMIVASPLGLITKIGEAELEKEKDVDYLSSIEVLIIDHADIMLMQNWSHVNTVVEQLNRLPSKQHGTDIMRIRPWYLDGQARFYRQTIILGSHISPEINALFNQHCLNYRGKVKLECKYKGVLPKILIQARQIYERFDTESIAEADDARLNYFCEKVFPKIKDSIQNGVMIFISSYFEFVRVRNYLKSQAASFCLFGEYIKRNDISHVRGQFFRGEKKIMLYTERAHFYYRYKIRGVKNLIIYSLPERKEFYPEIVNLLEESDSMNCTVLFSRLDHLRLERIVGSTAAKRMVDSDKGVFVFA</sequence>
<evidence type="ECO:0000259" key="5">
    <source>
        <dbReference type="Pfam" id="PF06862"/>
    </source>
</evidence>
<dbReference type="GO" id="GO:0032040">
    <property type="term" value="C:small-subunit processome"/>
    <property type="evidence" value="ECO:0007669"/>
    <property type="project" value="TreeGrafter"/>
</dbReference>
<evidence type="ECO:0000256" key="4">
    <source>
        <dbReference type="SAM" id="MobiDB-lite"/>
    </source>
</evidence>
<feature type="domain" description="UTP25 NTP hydrolase-like" evidence="6">
    <location>
        <begin position="294"/>
        <end position="582"/>
    </location>
</feature>
<gene>
    <name evidence="7" type="ORF">Salat_1032900</name>
</gene>
<feature type="region of interest" description="Disordered" evidence="4">
    <location>
        <begin position="409"/>
        <end position="436"/>
    </location>
</feature>